<evidence type="ECO:0000313" key="3">
    <source>
        <dbReference type="Proteomes" id="UP001494588"/>
    </source>
</evidence>
<keyword evidence="1" id="KW-1133">Transmembrane helix</keyword>
<dbReference type="Proteomes" id="UP001494588">
    <property type="component" value="Unassembled WGS sequence"/>
</dbReference>
<protein>
    <submittedName>
        <fullName evidence="2">Uncharacterized protein</fullName>
    </submittedName>
</protein>
<comment type="caution">
    <text evidence="2">The sequence shown here is derived from an EMBL/GenBank/DDBJ whole genome shotgun (WGS) entry which is preliminary data.</text>
</comment>
<gene>
    <name evidence="2" type="ORF">V4C55_37740</name>
</gene>
<evidence type="ECO:0000256" key="1">
    <source>
        <dbReference type="SAM" id="Phobius"/>
    </source>
</evidence>
<accession>A0ABU9QPR3</accession>
<proteinExistence type="predicted"/>
<keyword evidence="1" id="KW-0472">Membrane</keyword>
<sequence length="255" mass="28635">MTADTHVFQITQALALMCERLPLPPSGFDLVAFLEKWQDLTGAIIGGLLGVIGALIVARSATRRERKIAATMVLPEVQSFEAAQMGIAKHLKVSYQSKAAQKRQTCFMLLKQRPKIRALHGETITHLYDLDARLFAHLSLCKMIHEEFEASLGHFEQAWKSAKAPIASPQDAAMVEAAIDIRVAAVTVAWDHCVEHATLANYFLGHFNFSLWPVWAGKLRMRLFPNDFDRRSKRLLKEGQLPVDDPKQTRPDQPI</sequence>
<keyword evidence="3" id="KW-1185">Reference proteome</keyword>
<keyword evidence="1" id="KW-0812">Transmembrane</keyword>
<reference evidence="2 3" key="1">
    <citation type="submission" date="2024-01" db="EMBL/GenBank/DDBJ databases">
        <title>The diversity of rhizobia nodulating Mimosa spp. in eleven states of Brazil covering several biomes is determined by host plant, location, and edaphic factors.</title>
        <authorList>
            <person name="Rouws L."/>
            <person name="Barauna A."/>
            <person name="Beukes C."/>
            <person name="De Faria S.M."/>
            <person name="Gross E."/>
            <person name="Dos Reis Junior F.B."/>
            <person name="Simon M."/>
            <person name="Maluk M."/>
            <person name="Odee D.W."/>
            <person name="Kenicer G."/>
            <person name="Young J.P.W."/>
            <person name="Reis V.M."/>
            <person name="Zilli J."/>
            <person name="James E.K."/>
        </authorList>
    </citation>
    <scope>NUCLEOTIDE SEQUENCE [LARGE SCALE GENOMIC DNA]</scope>
    <source>
        <strain evidence="2 3">JPY77</strain>
    </source>
</reference>
<dbReference type="RefSeq" id="WP_201661047.1">
    <property type="nucleotide sequence ID" value="NZ_CAJHCS010000044.1"/>
</dbReference>
<name>A0ABU9QPR3_9BURK</name>
<dbReference type="EMBL" id="JAZHGC010000052">
    <property type="protein sequence ID" value="MEM5291479.1"/>
    <property type="molecule type" value="Genomic_DNA"/>
</dbReference>
<feature type="transmembrane region" description="Helical" evidence="1">
    <location>
        <begin position="40"/>
        <end position="58"/>
    </location>
</feature>
<evidence type="ECO:0000313" key="2">
    <source>
        <dbReference type="EMBL" id="MEM5291479.1"/>
    </source>
</evidence>
<organism evidence="2 3">
    <name type="scientific">Paraburkholderia sabiae</name>
    <dbReference type="NCBI Taxonomy" id="273251"/>
    <lineage>
        <taxon>Bacteria</taxon>
        <taxon>Pseudomonadati</taxon>
        <taxon>Pseudomonadota</taxon>
        <taxon>Betaproteobacteria</taxon>
        <taxon>Burkholderiales</taxon>
        <taxon>Burkholderiaceae</taxon>
        <taxon>Paraburkholderia</taxon>
    </lineage>
</organism>